<evidence type="ECO:0000313" key="8">
    <source>
        <dbReference type="EMBL" id="BBH24428.1"/>
    </source>
</evidence>
<dbReference type="InterPro" id="IPR000515">
    <property type="entry name" value="MetI-like"/>
</dbReference>
<dbReference type="AlphaFoldDB" id="A0A3G9JJZ8"/>
<feature type="transmembrane region" description="Helical" evidence="7">
    <location>
        <begin position="239"/>
        <end position="260"/>
    </location>
</feature>
<dbReference type="InterPro" id="IPR035906">
    <property type="entry name" value="MetI-like_sf"/>
</dbReference>
<keyword evidence="5 7" id="KW-1133">Transmembrane helix</keyword>
<feature type="transmembrane region" description="Helical" evidence="7">
    <location>
        <begin position="107"/>
        <end position="128"/>
    </location>
</feature>
<accession>A0A3G9JJZ8</accession>
<protein>
    <submittedName>
        <fullName evidence="8">ABC transporter permease</fullName>
    </submittedName>
</protein>
<evidence type="ECO:0000313" key="9">
    <source>
        <dbReference type="Proteomes" id="UP000275368"/>
    </source>
</evidence>
<evidence type="ECO:0000256" key="6">
    <source>
        <dbReference type="ARBA" id="ARBA00023136"/>
    </source>
</evidence>
<evidence type="ECO:0000256" key="3">
    <source>
        <dbReference type="ARBA" id="ARBA00022475"/>
    </source>
</evidence>
<dbReference type="InterPro" id="IPR050901">
    <property type="entry name" value="BP-dep_ABC_trans_perm"/>
</dbReference>
<gene>
    <name evidence="8" type="ORF">Back11_57730</name>
</gene>
<keyword evidence="2 7" id="KW-0813">Transport</keyword>
<keyword evidence="6 7" id="KW-0472">Membrane</keyword>
<evidence type="ECO:0000256" key="2">
    <source>
        <dbReference type="ARBA" id="ARBA00022448"/>
    </source>
</evidence>
<name>A0A3G9JJZ8_9BACL</name>
<reference evidence="8 9" key="1">
    <citation type="submission" date="2018-11" db="EMBL/GenBank/DDBJ databases">
        <title>Complete genome sequence of Paenibacillus baekrokdamisoli strain KCTC 33723.</title>
        <authorList>
            <person name="Kang S.W."/>
            <person name="Lee K.C."/>
            <person name="Kim K.K."/>
            <person name="Kim J.S."/>
            <person name="Kim D.S."/>
            <person name="Ko S.H."/>
            <person name="Yang S.H."/>
            <person name="Lee J.S."/>
        </authorList>
    </citation>
    <scope>NUCLEOTIDE SEQUENCE [LARGE SCALE GENOMIC DNA]</scope>
    <source>
        <strain evidence="8 9">KCTC 33723</strain>
    </source>
</reference>
<feature type="transmembrane region" description="Helical" evidence="7">
    <location>
        <begin position="73"/>
        <end position="95"/>
    </location>
</feature>
<dbReference type="PANTHER" id="PTHR32243:SF18">
    <property type="entry name" value="INNER MEMBRANE ABC TRANSPORTER PERMEASE PROTEIN YCJP"/>
    <property type="match status" value="1"/>
</dbReference>
<dbReference type="Proteomes" id="UP000275368">
    <property type="component" value="Chromosome"/>
</dbReference>
<dbReference type="GO" id="GO:0005886">
    <property type="term" value="C:plasma membrane"/>
    <property type="evidence" value="ECO:0007669"/>
    <property type="project" value="UniProtKB-SubCell"/>
</dbReference>
<evidence type="ECO:0000256" key="5">
    <source>
        <dbReference type="ARBA" id="ARBA00022989"/>
    </source>
</evidence>
<dbReference type="OrthoDB" id="9810086at2"/>
<dbReference type="PANTHER" id="PTHR32243">
    <property type="entry name" value="MALTOSE TRANSPORT SYSTEM PERMEASE-RELATED"/>
    <property type="match status" value="1"/>
</dbReference>
<dbReference type="GO" id="GO:0055085">
    <property type="term" value="P:transmembrane transport"/>
    <property type="evidence" value="ECO:0007669"/>
    <property type="project" value="InterPro"/>
</dbReference>
<proteinExistence type="inferred from homology"/>
<comment type="similarity">
    <text evidence="7">Belongs to the binding-protein-dependent transport system permease family.</text>
</comment>
<keyword evidence="3" id="KW-1003">Cell membrane</keyword>
<dbReference type="RefSeq" id="WP_125664625.1">
    <property type="nucleotide sequence ID" value="NZ_AP019308.1"/>
</dbReference>
<feature type="transmembrane region" description="Helical" evidence="7">
    <location>
        <begin position="140"/>
        <end position="160"/>
    </location>
</feature>
<comment type="subcellular location">
    <subcellularLocation>
        <location evidence="1 7">Cell membrane</location>
        <topology evidence="1 7">Multi-pass membrane protein</topology>
    </subcellularLocation>
</comment>
<organism evidence="8 9">
    <name type="scientific">Paenibacillus baekrokdamisoli</name>
    <dbReference type="NCBI Taxonomy" id="1712516"/>
    <lineage>
        <taxon>Bacteria</taxon>
        <taxon>Bacillati</taxon>
        <taxon>Bacillota</taxon>
        <taxon>Bacilli</taxon>
        <taxon>Bacillales</taxon>
        <taxon>Paenibacillaceae</taxon>
        <taxon>Paenibacillus</taxon>
    </lineage>
</organism>
<evidence type="ECO:0000256" key="7">
    <source>
        <dbReference type="RuleBase" id="RU363032"/>
    </source>
</evidence>
<dbReference type="EMBL" id="AP019308">
    <property type="protein sequence ID" value="BBH24428.1"/>
    <property type="molecule type" value="Genomic_DNA"/>
</dbReference>
<keyword evidence="9" id="KW-1185">Reference proteome</keyword>
<evidence type="ECO:0000256" key="4">
    <source>
        <dbReference type="ARBA" id="ARBA00022692"/>
    </source>
</evidence>
<feature type="transmembrane region" description="Helical" evidence="7">
    <location>
        <begin position="181"/>
        <end position="203"/>
    </location>
</feature>
<keyword evidence="4 7" id="KW-0812">Transmembrane</keyword>
<dbReference type="PROSITE" id="PS50928">
    <property type="entry name" value="ABC_TM1"/>
    <property type="match status" value="1"/>
</dbReference>
<dbReference type="KEGG" id="pbk:Back11_57730"/>
<dbReference type="SUPFAM" id="SSF161098">
    <property type="entry name" value="MetI-like"/>
    <property type="match status" value="1"/>
</dbReference>
<sequence>MKKLMTYIGLAILMAFTLAPFLSTLSTSFSTNQDIISGANRFIPTHMTFANFEKAIMGQAALSGFVSSMINSLIVAAVTTFFCLLFGALGAYAFARLNFRFRDSFMLLVLITQMIPGIAILIPIYVIFRQMGLLDTKTSIILAQMAFNLPFIIWIMRSFFFSIPKDLEEAAFIDGLGRFGALFRIILPISTPGLFATGVFAFMNSWNDFLTPLVLTSSQIAKTMPVAINEFLGRFTVDYGLLAAAGFIGIIPPILIILFFQRYLIEGLTAGAVK</sequence>
<evidence type="ECO:0000256" key="1">
    <source>
        <dbReference type="ARBA" id="ARBA00004651"/>
    </source>
</evidence>
<dbReference type="CDD" id="cd06261">
    <property type="entry name" value="TM_PBP2"/>
    <property type="match status" value="1"/>
</dbReference>
<dbReference type="Pfam" id="PF00528">
    <property type="entry name" value="BPD_transp_1"/>
    <property type="match status" value="1"/>
</dbReference>
<dbReference type="Gene3D" id="1.10.3720.10">
    <property type="entry name" value="MetI-like"/>
    <property type="match status" value="1"/>
</dbReference>